<dbReference type="InterPro" id="IPR043129">
    <property type="entry name" value="ATPase_NBD"/>
</dbReference>
<protein>
    <submittedName>
        <fullName evidence="3">ROK family protein</fullName>
    </submittedName>
</protein>
<dbReference type="AlphaFoldDB" id="A0A967E9U4"/>
<reference evidence="3" key="1">
    <citation type="submission" date="2020-03" db="EMBL/GenBank/DDBJ databases">
        <title>Draft sequencing of Calidifontibacter sp. DB0510.</title>
        <authorList>
            <person name="Kim D.-U."/>
        </authorList>
    </citation>
    <scope>NUCLEOTIDE SEQUENCE</scope>
    <source>
        <strain evidence="3">DB0510</strain>
    </source>
</reference>
<dbReference type="InterPro" id="IPR000600">
    <property type="entry name" value="ROK"/>
</dbReference>
<feature type="compositionally biased region" description="Low complexity" evidence="2">
    <location>
        <begin position="8"/>
        <end position="20"/>
    </location>
</feature>
<proteinExistence type="inferred from homology"/>
<accession>A0A967E9U4</accession>
<keyword evidence="4" id="KW-1185">Reference proteome</keyword>
<dbReference type="EMBL" id="JAAOIV010000010">
    <property type="protein sequence ID" value="NHN56762.1"/>
    <property type="molecule type" value="Genomic_DNA"/>
</dbReference>
<dbReference type="InterPro" id="IPR036390">
    <property type="entry name" value="WH_DNA-bd_sf"/>
</dbReference>
<organism evidence="3 4">
    <name type="scientific">Metallococcus carri</name>
    <dbReference type="NCBI Taxonomy" id="1656884"/>
    <lineage>
        <taxon>Bacteria</taxon>
        <taxon>Bacillati</taxon>
        <taxon>Actinomycetota</taxon>
        <taxon>Actinomycetes</taxon>
        <taxon>Micrococcales</taxon>
        <taxon>Dermacoccaceae</taxon>
        <taxon>Metallococcus</taxon>
    </lineage>
</organism>
<comment type="similarity">
    <text evidence="1">Belongs to the ROK (NagC/XylR) family.</text>
</comment>
<dbReference type="InterPro" id="IPR036388">
    <property type="entry name" value="WH-like_DNA-bd_sf"/>
</dbReference>
<evidence type="ECO:0000256" key="1">
    <source>
        <dbReference type="ARBA" id="ARBA00006479"/>
    </source>
</evidence>
<dbReference type="RefSeq" id="WP_166197425.1">
    <property type="nucleotide sequence ID" value="NZ_JAAOIV010000010.1"/>
</dbReference>
<dbReference type="Pfam" id="PF00480">
    <property type="entry name" value="ROK"/>
    <property type="match status" value="1"/>
</dbReference>
<dbReference type="SUPFAM" id="SSF46785">
    <property type="entry name" value="Winged helix' DNA-binding domain"/>
    <property type="match status" value="1"/>
</dbReference>
<dbReference type="PANTHER" id="PTHR18964:SF149">
    <property type="entry name" value="BIFUNCTIONAL UDP-N-ACETYLGLUCOSAMINE 2-EPIMERASE_N-ACETYLMANNOSAMINE KINASE"/>
    <property type="match status" value="1"/>
</dbReference>
<dbReference type="Gene3D" id="3.30.420.40">
    <property type="match status" value="2"/>
</dbReference>
<feature type="region of interest" description="Disordered" evidence="2">
    <location>
        <begin position="1"/>
        <end position="21"/>
    </location>
</feature>
<dbReference type="PANTHER" id="PTHR18964">
    <property type="entry name" value="ROK (REPRESSOR, ORF, KINASE) FAMILY"/>
    <property type="match status" value="1"/>
</dbReference>
<dbReference type="CDD" id="cd24076">
    <property type="entry name" value="ASKHA_ATPase_ROK_BsXylR-like"/>
    <property type="match status" value="1"/>
</dbReference>
<evidence type="ECO:0000313" key="3">
    <source>
        <dbReference type="EMBL" id="NHN56762.1"/>
    </source>
</evidence>
<dbReference type="SUPFAM" id="SSF53067">
    <property type="entry name" value="Actin-like ATPase domain"/>
    <property type="match status" value="1"/>
</dbReference>
<evidence type="ECO:0000313" key="4">
    <source>
        <dbReference type="Proteomes" id="UP000744769"/>
    </source>
</evidence>
<dbReference type="Proteomes" id="UP000744769">
    <property type="component" value="Unassembled WGS sequence"/>
</dbReference>
<comment type="caution">
    <text evidence="3">The sequence shown here is derived from an EMBL/GenBank/DDBJ whole genome shotgun (WGS) entry which is preliminary data.</text>
</comment>
<dbReference type="Gene3D" id="1.10.10.10">
    <property type="entry name" value="Winged helix-like DNA-binding domain superfamily/Winged helix DNA-binding domain"/>
    <property type="match status" value="1"/>
</dbReference>
<evidence type="ECO:0000256" key="2">
    <source>
        <dbReference type="SAM" id="MobiDB-lite"/>
    </source>
</evidence>
<name>A0A967E9U4_9MICO</name>
<sequence length="418" mass="43960">MPNRVDRAAGPARPTTARTAVRQASLREHNLSLVLRAVLESPQPPTRARISADLGLTRATVSGLVDLLIEAQLIEELAPVVVRGAGRPGVPLTATTARAVAIGVEVQVDQITVGITDIGGRSIVDQTVAGNFRHSDPAAVVEVVHNLATPLLDNVRHKGARLLGAGFSVPGLIRRGSGEVRFAPNLHWDSVDLIRMIADRPQWNDLHYCLGNDADVSAVAESWARATARGRPTTSESFIYLSGGVGIGGSMIIQGQLLEGQHGWSGEIGHMCVDPAGPPCTCGARGCLEQFAGRDAIFRAAGLDLTDELPALIAALEAGDPAARTAIDNAASTLGIALANAINLLDVDRVVIGGFLEVLHPYLRRGIERELFTRVVASRWSPLLVEAGQLGGRASVTGAARLVIDQVIADPTGWLSAS</sequence>
<gene>
    <name evidence="3" type="ORF">G9U51_13350</name>
</gene>